<dbReference type="Gene3D" id="1.10.10.60">
    <property type="entry name" value="Homeodomain-like"/>
    <property type="match status" value="1"/>
</dbReference>
<dbReference type="GO" id="GO:0043565">
    <property type="term" value="F:sequence-specific DNA binding"/>
    <property type="evidence" value="ECO:0007669"/>
    <property type="project" value="InterPro"/>
</dbReference>
<organism evidence="5 6">
    <name type="scientific">Rhizobium leguminosarum</name>
    <dbReference type="NCBI Taxonomy" id="384"/>
    <lineage>
        <taxon>Bacteria</taxon>
        <taxon>Pseudomonadati</taxon>
        <taxon>Pseudomonadota</taxon>
        <taxon>Alphaproteobacteria</taxon>
        <taxon>Hyphomicrobiales</taxon>
        <taxon>Rhizobiaceae</taxon>
        <taxon>Rhizobium/Agrobacterium group</taxon>
        <taxon>Rhizobium</taxon>
    </lineage>
</organism>
<dbReference type="PROSITE" id="PS01124">
    <property type="entry name" value="HTH_ARAC_FAMILY_2"/>
    <property type="match status" value="1"/>
</dbReference>
<evidence type="ECO:0000256" key="1">
    <source>
        <dbReference type="ARBA" id="ARBA00023015"/>
    </source>
</evidence>
<comment type="caution">
    <text evidence="5">The sequence shown here is derived from an EMBL/GenBank/DDBJ whole genome shotgun (WGS) entry which is preliminary data.</text>
</comment>
<proteinExistence type="predicted"/>
<evidence type="ECO:0000259" key="4">
    <source>
        <dbReference type="PROSITE" id="PS01124"/>
    </source>
</evidence>
<keyword evidence="1" id="KW-0805">Transcription regulation</keyword>
<keyword evidence="2 5" id="KW-0238">DNA-binding</keyword>
<dbReference type="InterPro" id="IPR050204">
    <property type="entry name" value="AraC_XylS_family_regulators"/>
</dbReference>
<dbReference type="GO" id="GO:0003700">
    <property type="term" value="F:DNA-binding transcription factor activity"/>
    <property type="evidence" value="ECO:0007669"/>
    <property type="project" value="InterPro"/>
</dbReference>
<dbReference type="Gene3D" id="3.30.530.20">
    <property type="match status" value="1"/>
</dbReference>
<dbReference type="AlphaFoldDB" id="A0A7Z0DTE0"/>
<evidence type="ECO:0000313" key="6">
    <source>
        <dbReference type="Proteomes" id="UP000535276"/>
    </source>
</evidence>
<evidence type="ECO:0000313" key="5">
    <source>
        <dbReference type="EMBL" id="NYJ09057.1"/>
    </source>
</evidence>
<dbReference type="SUPFAM" id="SSF55961">
    <property type="entry name" value="Bet v1-like"/>
    <property type="match status" value="1"/>
</dbReference>
<reference evidence="5 6" key="1">
    <citation type="submission" date="2020-07" db="EMBL/GenBank/DDBJ databases">
        <title>Genomic Encyclopedia of Type Strains, Phase IV (KMG-V): Genome sequencing to study the core and pangenomes of soil and plant-associated prokaryotes.</title>
        <authorList>
            <person name="Whitman W."/>
        </authorList>
    </citation>
    <scope>NUCLEOTIDE SEQUENCE [LARGE SCALE GENOMIC DNA]</scope>
    <source>
        <strain evidence="5 6">SEMIA 4052</strain>
    </source>
</reference>
<dbReference type="Pfam" id="PF20240">
    <property type="entry name" value="DUF6597"/>
    <property type="match status" value="1"/>
</dbReference>
<evidence type="ECO:0000256" key="2">
    <source>
        <dbReference type="ARBA" id="ARBA00023125"/>
    </source>
</evidence>
<dbReference type="EMBL" id="JACBZV010000001">
    <property type="protein sequence ID" value="NYJ09057.1"/>
    <property type="molecule type" value="Genomic_DNA"/>
</dbReference>
<dbReference type="Proteomes" id="UP000535276">
    <property type="component" value="Unassembled WGS sequence"/>
</dbReference>
<keyword evidence="3" id="KW-0804">Transcription</keyword>
<dbReference type="PANTHER" id="PTHR46796">
    <property type="entry name" value="HTH-TYPE TRANSCRIPTIONAL ACTIVATOR RHAS-RELATED"/>
    <property type="match status" value="1"/>
</dbReference>
<sequence>MAPERRKDTALLAARAGRYREYAPPPALRHHFSRFWSHALHDGPPAQVAIVPDGYCDLLWIDGRLAVAGPDRTAAFPTLRPGTTVIGARFAPGAAVPWLKTPLSALLGRSVPLADIGWKRTAEFEARLGDYPDPPDAMALFGRLLEEAARDADEPAEDAAVIFAAADSGRPASRLLGRLGMSERQLRRRCHHHFGYGAKTLERIRRFQRFLDLCRGSGTMPLAQLALEAGFADQAHMTREVGEFSGLTPTAILGQLSMPKRQADRFVQDAADRPVMTARPNIEDLQAMSTMPAKIIHQSIERDWRDVYDFAGKPENMPLWASGLASGLEPNGADWIAHGALGTVKVSFVPTNEFGVIDHTVTIESGLRVYNALRIVPNGDGCEVMFTLLRLPGMTDAQFSADAAHVEKDLAMLKALMER</sequence>
<dbReference type="InterPro" id="IPR018060">
    <property type="entry name" value="HTH_AraC"/>
</dbReference>
<dbReference type="PANTHER" id="PTHR46796:SF15">
    <property type="entry name" value="BLL1074 PROTEIN"/>
    <property type="match status" value="1"/>
</dbReference>
<gene>
    <name evidence="5" type="ORF">GGI64_000076</name>
</gene>
<dbReference type="Pfam" id="PF12833">
    <property type="entry name" value="HTH_18"/>
    <property type="match status" value="1"/>
</dbReference>
<protein>
    <submittedName>
        <fullName evidence="5">AraC-like DNA-binding protein</fullName>
    </submittedName>
</protein>
<evidence type="ECO:0000256" key="3">
    <source>
        <dbReference type="ARBA" id="ARBA00023163"/>
    </source>
</evidence>
<feature type="domain" description="HTH araC/xylS-type" evidence="4">
    <location>
        <begin position="173"/>
        <end position="255"/>
    </location>
</feature>
<accession>A0A7Z0DTE0</accession>
<name>A0A7Z0DTE0_RHILE</name>
<dbReference type="InterPro" id="IPR023393">
    <property type="entry name" value="START-like_dom_sf"/>
</dbReference>
<dbReference type="InterPro" id="IPR046532">
    <property type="entry name" value="DUF6597"/>
</dbReference>
<dbReference type="SMART" id="SM00342">
    <property type="entry name" value="HTH_ARAC"/>
    <property type="match status" value="1"/>
</dbReference>